<evidence type="ECO:0000313" key="8">
    <source>
        <dbReference type="EMBL" id="CAA9416733.1"/>
    </source>
</evidence>
<evidence type="ECO:0000256" key="3">
    <source>
        <dbReference type="ARBA" id="ARBA00022475"/>
    </source>
</evidence>
<evidence type="ECO:0000256" key="7">
    <source>
        <dbReference type="SAM" id="Phobius"/>
    </source>
</evidence>
<dbReference type="GO" id="GO:0042970">
    <property type="term" value="F:homoserine transmembrane transporter activity"/>
    <property type="evidence" value="ECO:0007669"/>
    <property type="project" value="TreeGrafter"/>
</dbReference>
<proteinExistence type="inferred from homology"/>
<accession>A0A6J4PI90</accession>
<sequence length="208" mass="21574">MEATWLFALLVFGIIAMPGMDMAFVLSSTLVDGRRAGWAAVAGIVAGGMVHVALSTLGIGLVLRVWPSAFNLLLTAGALYVAWMGWSLWRHPGGLTSVGTAPSRTARSTFGRALATCLLNPKAYVFMLAVFPQFISAGEGALLPQVLLLGAIIAVTQLAVYGGVALGAEALRIGLVRSAALQVAVARCVAGLLLATAAWTVWHGWAAS</sequence>
<evidence type="ECO:0000256" key="6">
    <source>
        <dbReference type="ARBA" id="ARBA00023136"/>
    </source>
</evidence>
<evidence type="ECO:0000256" key="5">
    <source>
        <dbReference type="ARBA" id="ARBA00022989"/>
    </source>
</evidence>
<organism evidence="8">
    <name type="scientific">uncultured Ramlibacter sp</name>
    <dbReference type="NCBI Taxonomy" id="260755"/>
    <lineage>
        <taxon>Bacteria</taxon>
        <taxon>Pseudomonadati</taxon>
        <taxon>Pseudomonadota</taxon>
        <taxon>Betaproteobacteria</taxon>
        <taxon>Burkholderiales</taxon>
        <taxon>Comamonadaceae</taxon>
        <taxon>Ramlibacter</taxon>
        <taxon>environmental samples</taxon>
    </lineage>
</organism>
<protein>
    <submittedName>
        <fullName evidence="8">Lysine exporter protein LysE/YggA</fullName>
    </submittedName>
</protein>
<keyword evidence="3" id="KW-1003">Cell membrane</keyword>
<reference evidence="8" key="1">
    <citation type="submission" date="2020-02" db="EMBL/GenBank/DDBJ databases">
        <authorList>
            <person name="Meier V. D."/>
        </authorList>
    </citation>
    <scope>NUCLEOTIDE SEQUENCE</scope>
    <source>
        <strain evidence="8">AVDCRST_MAG51</strain>
    </source>
</reference>
<dbReference type="PANTHER" id="PTHR30086">
    <property type="entry name" value="ARGININE EXPORTER PROTEIN ARGO"/>
    <property type="match status" value="1"/>
</dbReference>
<dbReference type="GO" id="GO:0005886">
    <property type="term" value="C:plasma membrane"/>
    <property type="evidence" value="ECO:0007669"/>
    <property type="project" value="UniProtKB-SubCell"/>
</dbReference>
<feature type="transmembrane region" description="Helical" evidence="7">
    <location>
        <begin position="110"/>
        <end position="135"/>
    </location>
</feature>
<keyword evidence="6 7" id="KW-0472">Membrane</keyword>
<feature type="transmembrane region" description="Helical" evidence="7">
    <location>
        <begin position="180"/>
        <end position="202"/>
    </location>
</feature>
<evidence type="ECO:0000256" key="2">
    <source>
        <dbReference type="ARBA" id="ARBA00007928"/>
    </source>
</evidence>
<feature type="transmembrane region" description="Helical" evidence="7">
    <location>
        <begin position="147"/>
        <end position="168"/>
    </location>
</feature>
<feature type="transmembrane region" description="Helical" evidence="7">
    <location>
        <begin position="6"/>
        <end position="26"/>
    </location>
</feature>
<gene>
    <name evidence="8" type="ORF">AVDCRST_MAG51-1759</name>
</gene>
<dbReference type="EMBL" id="CADCUX010000371">
    <property type="protein sequence ID" value="CAA9416733.1"/>
    <property type="molecule type" value="Genomic_DNA"/>
</dbReference>
<keyword evidence="5 7" id="KW-1133">Transmembrane helix</keyword>
<dbReference type="Pfam" id="PF01810">
    <property type="entry name" value="LysE"/>
    <property type="match status" value="1"/>
</dbReference>
<keyword evidence="4 7" id="KW-0812">Transmembrane</keyword>
<evidence type="ECO:0000256" key="1">
    <source>
        <dbReference type="ARBA" id="ARBA00004651"/>
    </source>
</evidence>
<comment type="subcellular location">
    <subcellularLocation>
        <location evidence="1">Cell membrane</location>
        <topology evidence="1">Multi-pass membrane protein</topology>
    </subcellularLocation>
</comment>
<evidence type="ECO:0000256" key="4">
    <source>
        <dbReference type="ARBA" id="ARBA00022692"/>
    </source>
</evidence>
<dbReference type="InterPro" id="IPR001123">
    <property type="entry name" value="LeuE-type"/>
</dbReference>
<comment type="similarity">
    <text evidence="2">Belongs to the Rht family.</text>
</comment>
<feature type="transmembrane region" description="Helical" evidence="7">
    <location>
        <begin position="38"/>
        <end position="63"/>
    </location>
</feature>
<dbReference type="PANTHER" id="PTHR30086:SF14">
    <property type="entry name" value="HOMOSERINE_HOMOSERINE LACTONE EFFLUX PROTEIN"/>
    <property type="match status" value="1"/>
</dbReference>
<dbReference type="AlphaFoldDB" id="A0A6J4PI90"/>
<feature type="transmembrane region" description="Helical" evidence="7">
    <location>
        <begin position="69"/>
        <end position="89"/>
    </location>
</feature>
<name>A0A6J4PI90_9BURK</name>